<dbReference type="InterPro" id="IPR027417">
    <property type="entry name" value="P-loop_NTPase"/>
</dbReference>
<dbReference type="InterPro" id="IPR004160">
    <property type="entry name" value="Transl_elong_EFTu/EF1A_C"/>
</dbReference>
<dbReference type="EMBL" id="UYYF01004750">
    <property type="protein sequence ID" value="VDN06818.1"/>
    <property type="molecule type" value="Genomic_DNA"/>
</dbReference>
<evidence type="ECO:0000259" key="13">
    <source>
        <dbReference type="PROSITE" id="PS51722"/>
    </source>
</evidence>
<name>A0A0N5D7Z3_THECL</name>
<dbReference type="FunFam" id="3.40.50.300:FF:000576">
    <property type="entry name" value="Elongation factor Tu"/>
    <property type="match status" value="1"/>
</dbReference>
<dbReference type="InterPro" id="IPR009000">
    <property type="entry name" value="Transl_B-barrel_sf"/>
</dbReference>
<dbReference type="Pfam" id="PF03143">
    <property type="entry name" value="GTP_EFTU_D3"/>
    <property type="match status" value="1"/>
</dbReference>
<reference evidence="16" key="1">
    <citation type="submission" date="2017-02" db="UniProtKB">
        <authorList>
            <consortium name="WormBaseParasite"/>
        </authorList>
    </citation>
    <scope>IDENTIFICATION</scope>
</reference>
<dbReference type="PANTHER" id="PTHR43721">
    <property type="entry name" value="ELONGATION FACTOR TU-RELATED"/>
    <property type="match status" value="1"/>
</dbReference>
<keyword evidence="4" id="KW-0963">Cytoplasm</keyword>
<dbReference type="SUPFAM" id="SSF50447">
    <property type="entry name" value="Translation proteins"/>
    <property type="match status" value="1"/>
</dbReference>
<protein>
    <recommendedName>
        <fullName evidence="3">protein-synthesizing GTPase</fullName>
        <ecNumber evidence="3">3.6.5.3</ecNumber>
    </recommendedName>
</protein>
<dbReference type="AlphaFoldDB" id="A0A0N5D7Z3"/>
<evidence type="ECO:0000256" key="11">
    <source>
        <dbReference type="ARBA" id="ARBA00023134"/>
    </source>
</evidence>
<dbReference type="PANTHER" id="PTHR43721:SF2">
    <property type="entry name" value="ELONGATION FACTOR TU, MITOCHONDRIAL"/>
    <property type="match status" value="1"/>
</dbReference>
<dbReference type="GO" id="GO:0005525">
    <property type="term" value="F:GTP binding"/>
    <property type="evidence" value="ECO:0007669"/>
    <property type="project" value="UniProtKB-KW"/>
</dbReference>
<dbReference type="InterPro" id="IPR031157">
    <property type="entry name" value="G_TR_CS"/>
</dbReference>
<sequence>MFCRFERLPICSSSALSLLSLSVMRSFAVVSKVTKENLNVGTIGHVDHGKTTLTAAITKVLSAKGKTKFVRFDEIDKAKEEQRRGITINIAHVGYESNLRRYAHTDCPGHSDFIKNMICGTTQMDVAILVIAATDGVMAQTKEHLLLAKQVGVSKVVVFINKADLVDDDVMTLVEIEARELLEEHGYGDDSVVVIKGSALRALHGEDEKCVENLICALDRIPLPKRLQDAPFLMPIASRISITGRGTVIVGTVEQGKVKKGDKVEILGEDQSLRSVVSDIQVFKKSVPEVCAGDHCGILCRGVKANSVWRGMWLGTIDAIVMSNIFKVEIYLLSEKEGGRNLAIHSGFTDKVFCSTWDQAGRLEFESGMLMPGEHCTAYLIFLKKMPARQSIPFTIRETSKKTIARGIIREILPAVRLESFRDMKTKGFENIVSPQ</sequence>
<keyword evidence="6" id="KW-0547">Nucleotide-binding</keyword>
<keyword evidence="7" id="KW-0251">Elongation factor</keyword>
<dbReference type="GO" id="GO:0005739">
    <property type="term" value="C:mitochondrion"/>
    <property type="evidence" value="ECO:0007669"/>
    <property type="project" value="TreeGrafter"/>
</dbReference>
<dbReference type="InterPro" id="IPR009001">
    <property type="entry name" value="Transl_elong_EF1A/Init_IF2_C"/>
</dbReference>
<dbReference type="InterPro" id="IPR041709">
    <property type="entry name" value="EF-Tu_GTP-bd"/>
</dbReference>
<keyword evidence="9" id="KW-0460">Magnesium</keyword>
<evidence type="ECO:0000256" key="4">
    <source>
        <dbReference type="ARBA" id="ARBA00022490"/>
    </source>
</evidence>
<evidence type="ECO:0000313" key="14">
    <source>
        <dbReference type="EMBL" id="VDN06818.1"/>
    </source>
</evidence>
<dbReference type="InterPro" id="IPR000795">
    <property type="entry name" value="T_Tr_GTP-bd_dom"/>
</dbReference>
<dbReference type="Gene3D" id="2.40.30.10">
    <property type="entry name" value="Translation factors"/>
    <property type="match status" value="2"/>
</dbReference>
<dbReference type="Pfam" id="PF03144">
    <property type="entry name" value="GTP_EFTU_D2"/>
    <property type="match status" value="1"/>
</dbReference>
<dbReference type="PRINTS" id="PR00315">
    <property type="entry name" value="ELONGATNFCT"/>
</dbReference>
<dbReference type="PROSITE" id="PS51722">
    <property type="entry name" value="G_TR_2"/>
    <property type="match status" value="1"/>
</dbReference>
<feature type="signal peptide" evidence="12">
    <location>
        <begin position="1"/>
        <end position="28"/>
    </location>
</feature>
<keyword evidence="10" id="KW-0648">Protein biosynthesis</keyword>
<dbReference type="Pfam" id="PF00009">
    <property type="entry name" value="GTP_EFTU"/>
    <property type="match status" value="1"/>
</dbReference>
<dbReference type="EC" id="3.6.5.3" evidence="3"/>
<evidence type="ECO:0000256" key="1">
    <source>
        <dbReference type="ARBA" id="ARBA00007249"/>
    </source>
</evidence>
<dbReference type="GO" id="GO:0003746">
    <property type="term" value="F:translation elongation factor activity"/>
    <property type="evidence" value="ECO:0007669"/>
    <property type="project" value="UniProtKB-KW"/>
</dbReference>
<evidence type="ECO:0000256" key="8">
    <source>
        <dbReference type="ARBA" id="ARBA00022801"/>
    </source>
</evidence>
<dbReference type="Proteomes" id="UP000276776">
    <property type="component" value="Unassembled WGS sequence"/>
</dbReference>
<comment type="subunit">
    <text evidence="2">Monomer.</text>
</comment>
<dbReference type="PROSITE" id="PS00301">
    <property type="entry name" value="G_TR_1"/>
    <property type="match status" value="1"/>
</dbReference>
<feature type="chain" id="PRO_5043126692" description="protein-synthesizing GTPase" evidence="12">
    <location>
        <begin position="29"/>
        <end position="436"/>
    </location>
</feature>
<dbReference type="NCBIfam" id="TIGR00231">
    <property type="entry name" value="small_GTP"/>
    <property type="match status" value="1"/>
</dbReference>
<gene>
    <name evidence="14" type="ORF">TCLT_LOCUS9201</name>
</gene>
<evidence type="ECO:0000256" key="6">
    <source>
        <dbReference type="ARBA" id="ARBA00022741"/>
    </source>
</evidence>
<evidence type="ECO:0000256" key="10">
    <source>
        <dbReference type="ARBA" id="ARBA00022917"/>
    </source>
</evidence>
<keyword evidence="5" id="KW-0479">Metal-binding</keyword>
<evidence type="ECO:0000256" key="2">
    <source>
        <dbReference type="ARBA" id="ARBA00011245"/>
    </source>
</evidence>
<keyword evidence="11" id="KW-0342">GTP-binding</keyword>
<evidence type="ECO:0000256" key="12">
    <source>
        <dbReference type="SAM" id="SignalP"/>
    </source>
</evidence>
<organism evidence="16">
    <name type="scientific">Thelazia callipaeda</name>
    <name type="common">Oriental eyeworm</name>
    <name type="synonym">Parasitic nematode</name>
    <dbReference type="NCBI Taxonomy" id="103827"/>
    <lineage>
        <taxon>Eukaryota</taxon>
        <taxon>Metazoa</taxon>
        <taxon>Ecdysozoa</taxon>
        <taxon>Nematoda</taxon>
        <taxon>Chromadorea</taxon>
        <taxon>Rhabditida</taxon>
        <taxon>Spirurina</taxon>
        <taxon>Spiruromorpha</taxon>
        <taxon>Thelazioidea</taxon>
        <taxon>Thelaziidae</taxon>
        <taxon>Thelazia</taxon>
    </lineage>
</organism>
<keyword evidence="8" id="KW-0378">Hydrolase</keyword>
<proteinExistence type="inferred from homology"/>
<reference evidence="14 15" key="2">
    <citation type="submission" date="2018-11" db="EMBL/GenBank/DDBJ databases">
        <authorList>
            <consortium name="Pathogen Informatics"/>
        </authorList>
    </citation>
    <scope>NUCLEOTIDE SEQUENCE [LARGE SCALE GENOMIC DNA]</scope>
</reference>
<dbReference type="InterPro" id="IPR005225">
    <property type="entry name" value="Small_GTP-bd"/>
</dbReference>
<dbReference type="SUPFAM" id="SSF52540">
    <property type="entry name" value="P-loop containing nucleoside triphosphate hydrolases"/>
    <property type="match status" value="1"/>
</dbReference>
<feature type="domain" description="Tr-type G" evidence="13">
    <location>
        <begin position="35"/>
        <end position="225"/>
    </location>
</feature>
<keyword evidence="15" id="KW-1185">Reference proteome</keyword>
<dbReference type="STRING" id="103827.A0A0N5D7Z3"/>
<evidence type="ECO:0000256" key="9">
    <source>
        <dbReference type="ARBA" id="ARBA00022842"/>
    </source>
</evidence>
<dbReference type="GO" id="GO:0070125">
    <property type="term" value="P:mitochondrial translational elongation"/>
    <property type="evidence" value="ECO:0007669"/>
    <property type="project" value="TreeGrafter"/>
</dbReference>
<keyword evidence="12" id="KW-0732">Signal</keyword>
<dbReference type="SUPFAM" id="SSF50465">
    <property type="entry name" value="EF-Tu/eEF-1alpha/eIF2-gamma C-terminal domain"/>
    <property type="match status" value="1"/>
</dbReference>
<dbReference type="InterPro" id="IPR004161">
    <property type="entry name" value="EFTu-like_2"/>
</dbReference>
<evidence type="ECO:0000256" key="5">
    <source>
        <dbReference type="ARBA" id="ARBA00022723"/>
    </source>
</evidence>
<dbReference type="OrthoDB" id="2067at2759"/>
<dbReference type="InterPro" id="IPR050055">
    <property type="entry name" value="EF-Tu_GTPase"/>
</dbReference>
<dbReference type="CDD" id="cd01884">
    <property type="entry name" value="EF_Tu"/>
    <property type="match status" value="1"/>
</dbReference>
<dbReference type="GO" id="GO:0003924">
    <property type="term" value="F:GTPase activity"/>
    <property type="evidence" value="ECO:0007669"/>
    <property type="project" value="InterPro"/>
</dbReference>
<evidence type="ECO:0000313" key="16">
    <source>
        <dbReference type="WBParaSite" id="TCLT_0000921201-mRNA-1"/>
    </source>
</evidence>
<accession>A0A0N5D7Z3</accession>
<evidence type="ECO:0000256" key="3">
    <source>
        <dbReference type="ARBA" id="ARBA00011986"/>
    </source>
</evidence>
<dbReference type="OMA" id="PFDRIDR"/>
<evidence type="ECO:0000313" key="15">
    <source>
        <dbReference type="Proteomes" id="UP000276776"/>
    </source>
</evidence>
<dbReference type="WBParaSite" id="TCLT_0000921201-mRNA-1">
    <property type="protein sequence ID" value="TCLT_0000921201-mRNA-1"/>
    <property type="gene ID" value="TCLT_0000921201"/>
</dbReference>
<comment type="similarity">
    <text evidence="1">Belongs to the TRAFAC class translation factor GTPase superfamily. Classic translation factor GTPase family. EF-Tu/EF-1A subfamily.</text>
</comment>
<dbReference type="FunFam" id="2.40.30.10:FF:000085">
    <property type="entry name" value="Elongation factor Tu"/>
    <property type="match status" value="1"/>
</dbReference>
<dbReference type="Gene3D" id="3.40.50.300">
    <property type="entry name" value="P-loop containing nucleotide triphosphate hydrolases"/>
    <property type="match status" value="1"/>
</dbReference>
<dbReference type="GO" id="GO:0046872">
    <property type="term" value="F:metal ion binding"/>
    <property type="evidence" value="ECO:0007669"/>
    <property type="project" value="UniProtKB-KW"/>
</dbReference>
<evidence type="ECO:0000256" key="7">
    <source>
        <dbReference type="ARBA" id="ARBA00022768"/>
    </source>
</evidence>